<proteinExistence type="inferred from homology"/>
<dbReference type="PROSITE" id="PS00284">
    <property type="entry name" value="SERPIN"/>
    <property type="match status" value="1"/>
</dbReference>
<accession>A0A2Z4FMQ0</accession>
<dbReference type="InterPro" id="IPR042185">
    <property type="entry name" value="Serpin_sf_2"/>
</dbReference>
<evidence type="ECO:0000313" key="4">
    <source>
        <dbReference type="EMBL" id="AWV90223.1"/>
    </source>
</evidence>
<feature type="chain" id="PRO_5043388714" evidence="3">
    <location>
        <begin position="30"/>
        <end position="443"/>
    </location>
</feature>
<dbReference type="SUPFAM" id="SSF56574">
    <property type="entry name" value="Serpins"/>
    <property type="match status" value="1"/>
</dbReference>
<keyword evidence="3" id="KW-0732">Signal</keyword>
<dbReference type="Proteomes" id="UP000249799">
    <property type="component" value="Chromosome"/>
</dbReference>
<protein>
    <submittedName>
        <fullName evidence="4">Serpin family protein</fullName>
    </submittedName>
</protein>
<dbReference type="OrthoDB" id="9764871at2"/>
<dbReference type="PANTHER" id="PTHR11461">
    <property type="entry name" value="SERINE PROTEASE INHIBITOR, SERPIN"/>
    <property type="match status" value="1"/>
</dbReference>
<evidence type="ECO:0000256" key="1">
    <source>
        <dbReference type="RuleBase" id="RU000411"/>
    </source>
</evidence>
<dbReference type="PANTHER" id="PTHR11461:SF211">
    <property type="entry name" value="GH10112P-RELATED"/>
    <property type="match status" value="1"/>
</dbReference>
<dbReference type="KEGG" id="bsed:DN745_13120"/>
<dbReference type="Pfam" id="PF00079">
    <property type="entry name" value="Serpin"/>
    <property type="match status" value="1"/>
</dbReference>
<dbReference type="Gene3D" id="2.30.39.10">
    <property type="entry name" value="Alpha-1-antitrypsin, domain 1"/>
    <property type="match status" value="1"/>
</dbReference>
<feature type="region of interest" description="Disordered" evidence="2">
    <location>
        <begin position="33"/>
        <end position="56"/>
    </location>
</feature>
<keyword evidence="5" id="KW-1185">Reference proteome</keyword>
<dbReference type="GO" id="GO:0004867">
    <property type="term" value="F:serine-type endopeptidase inhibitor activity"/>
    <property type="evidence" value="ECO:0007669"/>
    <property type="project" value="InterPro"/>
</dbReference>
<dbReference type="PROSITE" id="PS51257">
    <property type="entry name" value="PROKAR_LIPOPROTEIN"/>
    <property type="match status" value="1"/>
</dbReference>
<dbReference type="RefSeq" id="WP_111335500.1">
    <property type="nucleotide sequence ID" value="NZ_CP030032.1"/>
</dbReference>
<dbReference type="CDD" id="cd19590">
    <property type="entry name" value="serpin_thermopin-like"/>
    <property type="match status" value="1"/>
</dbReference>
<evidence type="ECO:0000313" key="5">
    <source>
        <dbReference type="Proteomes" id="UP000249799"/>
    </source>
</evidence>
<dbReference type="GO" id="GO:0005615">
    <property type="term" value="C:extracellular space"/>
    <property type="evidence" value="ECO:0007669"/>
    <property type="project" value="InterPro"/>
</dbReference>
<gene>
    <name evidence="4" type="ORF">DN745_13120</name>
</gene>
<dbReference type="Gene3D" id="3.30.497.10">
    <property type="entry name" value="Antithrombin, subunit I, domain 2"/>
    <property type="match status" value="1"/>
</dbReference>
<comment type="similarity">
    <text evidence="1">Belongs to the serpin family.</text>
</comment>
<dbReference type="EMBL" id="CP030032">
    <property type="protein sequence ID" value="AWV90223.1"/>
    <property type="molecule type" value="Genomic_DNA"/>
</dbReference>
<dbReference type="InterPro" id="IPR023795">
    <property type="entry name" value="Serpin_CS"/>
</dbReference>
<dbReference type="InterPro" id="IPR000215">
    <property type="entry name" value="Serpin_fam"/>
</dbReference>
<dbReference type="InterPro" id="IPR042178">
    <property type="entry name" value="Serpin_sf_1"/>
</dbReference>
<evidence type="ECO:0000256" key="2">
    <source>
        <dbReference type="SAM" id="MobiDB-lite"/>
    </source>
</evidence>
<dbReference type="InterPro" id="IPR023796">
    <property type="entry name" value="Serpin_dom"/>
</dbReference>
<reference evidence="4 5" key="1">
    <citation type="submission" date="2018-06" db="EMBL/GenBank/DDBJ databases">
        <title>Lujinxingia sediminis gen. nov. sp. nov., a new facultative anaerobic member of the class Deltaproteobacteria, and proposal of Lujinxingaceae fam. nov.</title>
        <authorList>
            <person name="Guo L.-Y."/>
            <person name="Li C.-M."/>
            <person name="Wang S."/>
            <person name="Du Z.-J."/>
        </authorList>
    </citation>
    <scope>NUCLEOTIDE SEQUENCE [LARGE SCALE GENOMIC DNA]</scope>
    <source>
        <strain evidence="4 5">FA350</strain>
    </source>
</reference>
<dbReference type="AlphaFoldDB" id="A0A2Z4FMQ0"/>
<evidence type="ECO:0000256" key="3">
    <source>
        <dbReference type="SAM" id="SignalP"/>
    </source>
</evidence>
<organism evidence="4 5">
    <name type="scientific">Bradymonas sediminis</name>
    <dbReference type="NCBI Taxonomy" id="1548548"/>
    <lineage>
        <taxon>Bacteria</taxon>
        <taxon>Deltaproteobacteria</taxon>
        <taxon>Bradymonadales</taxon>
        <taxon>Bradymonadaceae</taxon>
        <taxon>Bradymonas</taxon>
    </lineage>
</organism>
<name>A0A2Z4FMQ0_9DELT</name>
<dbReference type="SMART" id="SM00093">
    <property type="entry name" value="SERPIN"/>
    <property type="match status" value="1"/>
</dbReference>
<sequence length="443" mass="48231">MYRYSFQSRLGARLLTLLLAGSIAGGLIGCEDATQEDTKPEPTAPGEVRSDKQRVANPDVAQSARDALVAGNTEFALDLYKKIAEEDKNLFYSPFSISEALAMTYAGARGETASQMAETLHFNSKQGLVHPAFNWLDAHLMDLGETPVLEDSSPFELAVANSIWGQIDYAFETNFLDTLALNYGAGLNTLDFAAAPEQSRQTINGWVEAQTNDRIKDLIPEQMITTDTKMVLTNAIFFKASWLNPFQEEMTIEGDFTRRDGSTVSAQMMRQTTGFMHAQMDGFQAVSLPYDGGDVSMLVILPEDIEAFEAELDADTLADTVAAMESTTVHLTLPKFEYTLPLTLSEVLPELGMPLAFSDNADFSGMSTTSQLRIAEVVHKAFVAVDESGTEAAAATAVIMEDTAAPVDPIEFKADKPFIFMIRANQTGSLLFVGRVSDPSASN</sequence>
<feature type="signal peptide" evidence="3">
    <location>
        <begin position="1"/>
        <end position="29"/>
    </location>
</feature>
<dbReference type="InterPro" id="IPR036186">
    <property type="entry name" value="Serpin_sf"/>
</dbReference>